<dbReference type="EMBL" id="JANZXA010000001">
    <property type="protein sequence ID" value="MCT2398523.1"/>
    <property type="molecule type" value="Genomic_DNA"/>
</dbReference>
<evidence type="ECO:0000313" key="2">
    <source>
        <dbReference type="EMBL" id="MCT2398523.1"/>
    </source>
</evidence>
<accession>A0ABT2I148</accession>
<sequence>MAKTNILVAAATLVGPKAKGETTPFRLMQGKELTAEAKKKLGLNADAVKDLIDRGHVVETEVRAAEGGKADTSELQARVKELEEQLEAATKLQEETAAKLAEATKAPA</sequence>
<keyword evidence="3" id="KW-1185">Reference proteome</keyword>
<proteinExistence type="predicted"/>
<reference evidence="2" key="1">
    <citation type="submission" date="2022-09" db="EMBL/GenBank/DDBJ databases">
        <title>Novosphingobium sp. Nov., a polycyclic aromatic hydrocarbon-degrading bacterium isolated form mangrove sediments in HongKong.</title>
        <authorList>
            <person name="Hu Z."/>
        </authorList>
    </citation>
    <scope>NUCLEOTIDE SEQUENCE</scope>
    <source>
        <strain evidence="2">HK4-1</strain>
    </source>
</reference>
<dbReference type="RefSeq" id="WP_260043693.1">
    <property type="nucleotide sequence ID" value="NZ_JANZXA010000001.1"/>
</dbReference>
<dbReference type="Proteomes" id="UP001165583">
    <property type="component" value="Unassembled WGS sequence"/>
</dbReference>
<name>A0ABT2I148_9SPHN</name>
<evidence type="ECO:0008006" key="4">
    <source>
        <dbReference type="Google" id="ProtNLM"/>
    </source>
</evidence>
<evidence type="ECO:0000256" key="1">
    <source>
        <dbReference type="SAM" id="Coils"/>
    </source>
</evidence>
<evidence type="ECO:0000313" key="3">
    <source>
        <dbReference type="Proteomes" id="UP001165583"/>
    </source>
</evidence>
<keyword evidence="1" id="KW-0175">Coiled coil</keyword>
<feature type="coiled-coil region" evidence="1">
    <location>
        <begin position="65"/>
        <end position="99"/>
    </location>
</feature>
<comment type="caution">
    <text evidence="2">The sequence shown here is derived from an EMBL/GenBank/DDBJ whole genome shotgun (WGS) entry which is preliminary data.</text>
</comment>
<organism evidence="2 3">
    <name type="scientific">Novosphingobium mangrovi</name>
    <name type="common">ex Huang et al. 2023</name>
    <dbReference type="NCBI Taxonomy" id="2976432"/>
    <lineage>
        <taxon>Bacteria</taxon>
        <taxon>Pseudomonadati</taxon>
        <taxon>Pseudomonadota</taxon>
        <taxon>Alphaproteobacteria</taxon>
        <taxon>Sphingomonadales</taxon>
        <taxon>Sphingomonadaceae</taxon>
        <taxon>Novosphingobium</taxon>
    </lineage>
</organism>
<protein>
    <recommendedName>
        <fullName evidence="4">Mu-like prophage FluMu N-terminal domain-containing protein</fullName>
    </recommendedName>
</protein>
<gene>
    <name evidence="2" type="ORF">NZK81_03075</name>
</gene>